<organism evidence="4 5">
    <name type="scientific">Solitalea longa</name>
    <dbReference type="NCBI Taxonomy" id="2079460"/>
    <lineage>
        <taxon>Bacteria</taxon>
        <taxon>Pseudomonadati</taxon>
        <taxon>Bacteroidota</taxon>
        <taxon>Sphingobacteriia</taxon>
        <taxon>Sphingobacteriales</taxon>
        <taxon>Sphingobacteriaceae</taxon>
        <taxon>Solitalea</taxon>
    </lineage>
</organism>
<dbReference type="EMBL" id="PQVF01000011">
    <property type="protein sequence ID" value="POY35392.1"/>
    <property type="molecule type" value="Genomic_DNA"/>
</dbReference>
<keyword evidence="2 4" id="KW-0067">ATP-binding</keyword>
<dbReference type="InterPro" id="IPR003593">
    <property type="entry name" value="AAA+_ATPase"/>
</dbReference>
<dbReference type="OrthoDB" id="9789994at2"/>
<dbReference type="InterPro" id="IPR050334">
    <property type="entry name" value="Molybdenum_import_ModC"/>
</dbReference>
<dbReference type="PANTHER" id="PTHR43514">
    <property type="entry name" value="ABC TRANSPORTER I FAMILY MEMBER 10"/>
    <property type="match status" value="1"/>
</dbReference>
<dbReference type="SMART" id="SM00382">
    <property type="entry name" value="AAA"/>
    <property type="match status" value="2"/>
</dbReference>
<protein>
    <submittedName>
        <fullName evidence="4">Molybdenum ABC transporter ATP-binding protein</fullName>
    </submittedName>
</protein>
<sequence>MKQLIEAQDISLVLQREAILNRCSFTLNKGECVVITGKSGAGKTSLAKVIAGHYPISSGSIQINDEGIRRVFVHQQHDFRFAFHNRTYFGQRFDRNYHGNFPTVAQVLARANAEEQELNEIIHLLLLEDKLNQPVIELSNGEGKRVQLAQTLLAKPTLLVLDQPFIGLDVKTRAALHELLAILKNTFGITLVIVASDEIPTCTDRIFSMNNGEIKHVFTYHEFQKEDGHGAITIGKEVNWEEIKQYSTNSDSSFENAVRMENVTIGFDDKLILDDVSWKVKKGEHWSLTGENGSGKSTLLSLIYADNPQAYQSEVYLFDKKRGSGESIWDIKQKIGYVSPEMHNFFQRTSSYVEAISVASNDYTLSGFSQDPTTAYETVCSGFNDQMGSSVEVSYFQQALVKSWLEIMDLKHLSNKPFYKASLGEQRLLLLIRSLVKNPPLLLLDEPCQGLDRYQTSHFTSIVNDICKHFEKTLIYVSHYESEMPACIDRKLKLEKGRVVC</sequence>
<gene>
    <name evidence="4" type="ORF">C3K47_15125</name>
</gene>
<accession>A0A2S4ZZJ7</accession>
<dbReference type="Gene3D" id="3.40.50.300">
    <property type="entry name" value="P-loop containing nucleotide triphosphate hydrolases"/>
    <property type="match status" value="2"/>
</dbReference>
<dbReference type="GO" id="GO:0016887">
    <property type="term" value="F:ATP hydrolysis activity"/>
    <property type="evidence" value="ECO:0007669"/>
    <property type="project" value="InterPro"/>
</dbReference>
<name>A0A2S4ZZJ7_9SPHI</name>
<dbReference type="GO" id="GO:0005524">
    <property type="term" value="F:ATP binding"/>
    <property type="evidence" value="ECO:0007669"/>
    <property type="project" value="UniProtKB-KW"/>
</dbReference>
<keyword evidence="1" id="KW-0547">Nucleotide-binding</keyword>
<dbReference type="Pfam" id="PF00005">
    <property type="entry name" value="ABC_tran"/>
    <property type="match status" value="2"/>
</dbReference>
<dbReference type="SUPFAM" id="SSF52540">
    <property type="entry name" value="P-loop containing nucleoside triphosphate hydrolases"/>
    <property type="match status" value="2"/>
</dbReference>
<evidence type="ECO:0000256" key="1">
    <source>
        <dbReference type="ARBA" id="ARBA00022741"/>
    </source>
</evidence>
<proteinExistence type="predicted"/>
<dbReference type="InterPro" id="IPR003439">
    <property type="entry name" value="ABC_transporter-like_ATP-bd"/>
</dbReference>
<evidence type="ECO:0000313" key="4">
    <source>
        <dbReference type="EMBL" id="POY35392.1"/>
    </source>
</evidence>
<dbReference type="RefSeq" id="WP_103789997.1">
    <property type="nucleotide sequence ID" value="NZ_PQVF01000011.1"/>
</dbReference>
<feature type="domain" description="ABC transporter" evidence="3">
    <location>
        <begin position="258"/>
        <end position="500"/>
    </location>
</feature>
<dbReference type="PANTHER" id="PTHR43514:SF4">
    <property type="entry name" value="ABC TRANSPORTER I FAMILY MEMBER 10"/>
    <property type="match status" value="1"/>
</dbReference>
<dbReference type="AlphaFoldDB" id="A0A2S4ZZJ7"/>
<evidence type="ECO:0000259" key="3">
    <source>
        <dbReference type="PROSITE" id="PS50893"/>
    </source>
</evidence>
<dbReference type="InterPro" id="IPR027417">
    <property type="entry name" value="P-loop_NTPase"/>
</dbReference>
<dbReference type="Proteomes" id="UP000236893">
    <property type="component" value="Unassembled WGS sequence"/>
</dbReference>
<dbReference type="PROSITE" id="PS50893">
    <property type="entry name" value="ABC_TRANSPORTER_2"/>
    <property type="match status" value="2"/>
</dbReference>
<evidence type="ECO:0000256" key="2">
    <source>
        <dbReference type="ARBA" id="ARBA00022840"/>
    </source>
</evidence>
<comment type="caution">
    <text evidence="4">The sequence shown here is derived from an EMBL/GenBank/DDBJ whole genome shotgun (WGS) entry which is preliminary data.</text>
</comment>
<feature type="domain" description="ABC transporter" evidence="3">
    <location>
        <begin position="5"/>
        <end position="236"/>
    </location>
</feature>
<evidence type="ECO:0000313" key="5">
    <source>
        <dbReference type="Proteomes" id="UP000236893"/>
    </source>
</evidence>
<keyword evidence="5" id="KW-1185">Reference proteome</keyword>
<reference evidence="4 5" key="1">
    <citation type="submission" date="2018-01" db="EMBL/GenBank/DDBJ databases">
        <authorList>
            <person name="Gaut B.S."/>
            <person name="Morton B.R."/>
            <person name="Clegg M.T."/>
            <person name="Duvall M.R."/>
        </authorList>
    </citation>
    <scope>NUCLEOTIDE SEQUENCE [LARGE SCALE GENOMIC DNA]</scope>
    <source>
        <strain evidence="4 5">HR-AV</strain>
    </source>
</reference>